<dbReference type="EMBL" id="QDAG01000007">
    <property type="protein sequence ID" value="KAE8127794.1"/>
    <property type="molecule type" value="Genomic_DNA"/>
</dbReference>
<dbReference type="Proteomes" id="UP000325415">
    <property type="component" value="Unassembled WGS sequence"/>
</dbReference>
<keyword evidence="6 7" id="KW-0472">Membrane</keyword>
<dbReference type="PRINTS" id="PR01837">
    <property type="entry name" value="MGTCSAPBPROT"/>
</dbReference>
<organism evidence="9 10">
    <name type="scientific">Bifidobacterium tibiigranuli</name>
    <dbReference type="NCBI Taxonomy" id="2172043"/>
    <lineage>
        <taxon>Bacteria</taxon>
        <taxon>Bacillati</taxon>
        <taxon>Actinomycetota</taxon>
        <taxon>Actinomycetes</taxon>
        <taxon>Bifidobacteriales</taxon>
        <taxon>Bifidobacteriaceae</taxon>
        <taxon>Bifidobacterium</taxon>
    </lineage>
</organism>
<accession>A0A5N6RX51</accession>
<keyword evidence="5 7" id="KW-1133">Transmembrane helix</keyword>
<feature type="transmembrane region" description="Helical" evidence="7">
    <location>
        <begin position="28"/>
        <end position="47"/>
    </location>
</feature>
<evidence type="ECO:0000256" key="4">
    <source>
        <dbReference type="ARBA" id="ARBA00022692"/>
    </source>
</evidence>
<evidence type="ECO:0000259" key="8">
    <source>
        <dbReference type="Pfam" id="PF02308"/>
    </source>
</evidence>
<evidence type="ECO:0000256" key="1">
    <source>
        <dbReference type="ARBA" id="ARBA00004651"/>
    </source>
</evidence>
<evidence type="ECO:0000256" key="2">
    <source>
        <dbReference type="ARBA" id="ARBA00009298"/>
    </source>
</evidence>
<dbReference type="InterPro" id="IPR049177">
    <property type="entry name" value="MgtC_SapB_SrpB_YhiD_N"/>
</dbReference>
<evidence type="ECO:0000256" key="5">
    <source>
        <dbReference type="ARBA" id="ARBA00022989"/>
    </source>
</evidence>
<feature type="transmembrane region" description="Helical" evidence="7">
    <location>
        <begin position="93"/>
        <end position="111"/>
    </location>
</feature>
<name>A0A5N6RX51_9BIFI</name>
<evidence type="ECO:0000256" key="3">
    <source>
        <dbReference type="ARBA" id="ARBA00022475"/>
    </source>
</evidence>
<dbReference type="GO" id="GO:0005886">
    <property type="term" value="C:plasma membrane"/>
    <property type="evidence" value="ECO:0007669"/>
    <property type="project" value="UniProtKB-SubCell"/>
</dbReference>
<dbReference type="PANTHER" id="PTHR33778">
    <property type="entry name" value="PROTEIN MGTC"/>
    <property type="match status" value="1"/>
</dbReference>
<dbReference type="Pfam" id="PF02308">
    <property type="entry name" value="MgtC"/>
    <property type="match status" value="1"/>
</dbReference>
<sequence>MSLPRGSVGAMSMKEGRTMTQLFALPTWSQLLSAVLTMLLCGLIGFEREYHGKAAGIRTHVLVGIGSWLFTMISFYGYQAMGGPTGSWDPLRVAAQVVSGIGFIGAGVIFVHRDNVRGLTTAAGIWVSAAIGMALACGLFSLSVLTALLYFLAVLGLAPLVHYLTQRRRHATIRLTYLNGKGSLRSSLLELEREGFETQVTSSRNVEANSCSMVAVEIRVQGRVTPDMVSALARIDGVKDAELMLGDEE</sequence>
<comment type="subcellular location">
    <subcellularLocation>
        <location evidence="1">Cell membrane</location>
        <topology evidence="1">Multi-pass membrane protein</topology>
    </subcellularLocation>
</comment>
<dbReference type="AlphaFoldDB" id="A0A5N6RX51"/>
<keyword evidence="10" id="KW-1185">Reference proteome</keyword>
<feature type="transmembrane region" description="Helical" evidence="7">
    <location>
        <begin position="148"/>
        <end position="165"/>
    </location>
</feature>
<reference evidence="9 10" key="1">
    <citation type="submission" date="2018-04" db="EMBL/GenBank/DDBJ databases">
        <authorList>
            <person name="Eckel V.P."/>
            <person name="Vogel R.F."/>
        </authorList>
    </citation>
    <scope>NUCLEOTIDE SEQUENCE [LARGE SCALE GENOMIC DNA]</scope>
    <source>
        <strain evidence="10">TMW 2.1764</strain>
    </source>
</reference>
<proteinExistence type="inferred from homology"/>
<feature type="domain" description="MgtC/SapB/SrpB/YhiD N-terminal" evidence="8">
    <location>
        <begin position="36"/>
        <end position="160"/>
    </location>
</feature>
<feature type="transmembrane region" description="Helical" evidence="7">
    <location>
        <begin position="59"/>
        <end position="81"/>
    </location>
</feature>
<comment type="caution">
    <text evidence="9">The sequence shown here is derived from an EMBL/GenBank/DDBJ whole genome shotgun (WGS) entry which is preliminary data.</text>
</comment>
<evidence type="ECO:0000256" key="6">
    <source>
        <dbReference type="ARBA" id="ARBA00023136"/>
    </source>
</evidence>
<evidence type="ECO:0000313" key="10">
    <source>
        <dbReference type="Proteomes" id="UP000325415"/>
    </source>
</evidence>
<dbReference type="InterPro" id="IPR003416">
    <property type="entry name" value="MgtC/SapB/SrpB/YhiD_fam"/>
</dbReference>
<dbReference type="PANTHER" id="PTHR33778:SF1">
    <property type="entry name" value="MAGNESIUM TRANSPORTER YHID-RELATED"/>
    <property type="match status" value="1"/>
</dbReference>
<keyword evidence="4 7" id="KW-0812">Transmembrane</keyword>
<keyword evidence="3" id="KW-1003">Cell membrane</keyword>
<evidence type="ECO:0000256" key="7">
    <source>
        <dbReference type="SAM" id="Phobius"/>
    </source>
</evidence>
<comment type="similarity">
    <text evidence="2">Belongs to the MgtC/SapB family.</text>
</comment>
<feature type="transmembrane region" description="Helical" evidence="7">
    <location>
        <begin position="123"/>
        <end position="142"/>
    </location>
</feature>
<gene>
    <name evidence="9" type="ORF">DDE84_07750</name>
</gene>
<protein>
    <submittedName>
        <fullName evidence="9">MgtC/SapB family protein</fullName>
    </submittedName>
</protein>
<evidence type="ECO:0000313" key="9">
    <source>
        <dbReference type="EMBL" id="KAE8127794.1"/>
    </source>
</evidence>